<dbReference type="KEGG" id="gsj:38334448"/>
<dbReference type="GeneID" id="38334448"/>
<keyword evidence="2" id="KW-0132">Cell division</keyword>
<evidence type="ECO:0000313" key="2">
    <source>
        <dbReference type="EMBL" id="AYD72972.1"/>
    </source>
</evidence>
<dbReference type="Gramene" id="GeneID_38334448_t1">
    <property type="protein sequence ID" value="YP_009532824.1"/>
    <property type="gene ID" value="GeneID_38334448"/>
</dbReference>
<geneLocation type="mitochondrion" evidence="2"/>
<keyword evidence="2" id="KW-0131">Cell cycle</keyword>
<sequence>MCRLLVSILLLLFCPRLRVLVMINLYHRLYTEDPCFTSGNSVYVVSFRE</sequence>
<dbReference type="AlphaFoldDB" id="A0A386JND4"/>
<accession>A0A386JND4</accession>
<dbReference type="EMBL" id="MF955859">
    <property type="protein sequence ID" value="AYD72972.1"/>
    <property type="molecule type" value="Genomic_DNA"/>
</dbReference>
<organism evidence="2">
    <name type="scientific">Glycine soja</name>
    <name type="common">Wild soybean</name>
    <dbReference type="NCBI Taxonomy" id="3848"/>
    <lineage>
        <taxon>Eukaryota</taxon>
        <taxon>Viridiplantae</taxon>
        <taxon>Streptophyta</taxon>
        <taxon>Embryophyta</taxon>
        <taxon>Tracheophyta</taxon>
        <taxon>Spermatophyta</taxon>
        <taxon>Magnoliopsida</taxon>
        <taxon>eudicotyledons</taxon>
        <taxon>Gunneridae</taxon>
        <taxon>Pentapetalae</taxon>
        <taxon>rosids</taxon>
        <taxon>fabids</taxon>
        <taxon>Fabales</taxon>
        <taxon>Fabaceae</taxon>
        <taxon>Papilionoideae</taxon>
        <taxon>50 kb inversion clade</taxon>
        <taxon>NPAAA clade</taxon>
        <taxon>indigoferoid/millettioid clade</taxon>
        <taxon>Phaseoleae</taxon>
        <taxon>Glycine</taxon>
        <taxon>Glycine subgen. Soja</taxon>
    </lineage>
</organism>
<gene>
    <name evidence="2" type="primary">ftsH</name>
</gene>
<dbReference type="RefSeq" id="YP_009532824.1">
    <property type="nucleotide sequence ID" value="NC_039768.1"/>
</dbReference>
<proteinExistence type="predicted"/>
<protein>
    <submittedName>
        <fullName evidence="2">Cell division protein FTSH</fullName>
    </submittedName>
</protein>
<reference evidence="2" key="1">
    <citation type="journal article" date="2018" name="Mitochondrial DNA Part B Resour">
        <title>The first complete mitochondrial genome of wild soybean (Glycine soja).</title>
        <authorList>
            <person name="Asaf S."/>
            <person name="Khan A.L."/>
            <person name="Al-Harrasi A."/>
            <person name="Kim T.H."/>
            <person name="Lee I.-J."/>
        </authorList>
    </citation>
    <scope>NUCLEOTIDE SEQUENCE</scope>
</reference>
<feature type="signal peptide" evidence="1">
    <location>
        <begin position="1"/>
        <end position="19"/>
    </location>
</feature>
<name>A0A386JND4_GLYSO</name>
<dbReference type="GO" id="GO:0051301">
    <property type="term" value="P:cell division"/>
    <property type="evidence" value="ECO:0007669"/>
    <property type="project" value="UniProtKB-KW"/>
</dbReference>
<keyword evidence="2" id="KW-0496">Mitochondrion</keyword>
<keyword evidence="1" id="KW-0732">Signal</keyword>
<feature type="chain" id="PRO_5017429733" evidence="1">
    <location>
        <begin position="20"/>
        <end position="49"/>
    </location>
</feature>
<evidence type="ECO:0000256" key="1">
    <source>
        <dbReference type="SAM" id="SignalP"/>
    </source>
</evidence>